<keyword evidence="2" id="KW-1185">Reference proteome</keyword>
<organism evidence="1 2">
    <name type="scientific">Rhizobium tubonense</name>
    <dbReference type="NCBI Taxonomy" id="484088"/>
    <lineage>
        <taxon>Bacteria</taxon>
        <taxon>Pseudomonadati</taxon>
        <taxon>Pseudomonadota</taxon>
        <taxon>Alphaproteobacteria</taxon>
        <taxon>Hyphomicrobiales</taxon>
        <taxon>Rhizobiaceae</taxon>
        <taxon>Rhizobium/Agrobacterium group</taxon>
        <taxon>Rhizobium</taxon>
    </lineage>
</organism>
<evidence type="ECO:0000313" key="2">
    <source>
        <dbReference type="Proteomes" id="UP000248925"/>
    </source>
</evidence>
<protein>
    <submittedName>
        <fullName evidence="1">Uncharacterized protein</fullName>
    </submittedName>
</protein>
<accession>A0A2W4CHS0</accession>
<dbReference type="EMBL" id="PCDP01000038">
    <property type="protein sequence ID" value="PZM12241.1"/>
    <property type="molecule type" value="Genomic_DNA"/>
</dbReference>
<comment type="caution">
    <text evidence="1">The sequence shown here is derived from an EMBL/GenBank/DDBJ whole genome shotgun (WGS) entry which is preliminary data.</text>
</comment>
<dbReference type="Proteomes" id="UP000248925">
    <property type="component" value="Unassembled WGS sequence"/>
</dbReference>
<proteinExistence type="predicted"/>
<name>A0A2W4CHS0_9HYPH</name>
<gene>
    <name evidence="1" type="ORF">CPY51_19330</name>
</gene>
<sequence>MILRRDVLLRCKDTEWICLQKIGTDGTENMQFMQIVKRAEPHALPLGFRSQRCMFQGKRSRQPAIFLDTRFPGRE</sequence>
<reference evidence="1 2" key="1">
    <citation type="journal article" date="2018" name="Sci. Rep.">
        <title>Rhizobium tumorigenes sp. nov., a novel plant tumorigenic bacterium isolated from cane gall tumors on thornless blackberry.</title>
        <authorList>
            <person name="Kuzmanovi N."/>
            <person name="Smalla K."/>
            <person name="Gronow S."/>
            <person name="PuBawska J."/>
        </authorList>
    </citation>
    <scope>NUCLEOTIDE SEQUENCE [LARGE SCALE GENOMIC DNA]</scope>
    <source>
        <strain evidence="1 2">CCBAU 85046</strain>
    </source>
</reference>
<evidence type="ECO:0000313" key="1">
    <source>
        <dbReference type="EMBL" id="PZM12241.1"/>
    </source>
</evidence>
<dbReference type="AlphaFoldDB" id="A0A2W4CHS0"/>